<dbReference type="EMBL" id="AMQN01011629">
    <property type="status" value="NOT_ANNOTATED_CDS"/>
    <property type="molecule type" value="Genomic_DNA"/>
</dbReference>
<feature type="compositionally biased region" description="Polar residues" evidence="1">
    <location>
        <begin position="572"/>
        <end position="591"/>
    </location>
</feature>
<feature type="region of interest" description="Disordered" evidence="1">
    <location>
        <begin position="525"/>
        <end position="591"/>
    </location>
</feature>
<dbReference type="InterPro" id="IPR027897">
    <property type="entry name" value="DUF4559"/>
</dbReference>
<evidence type="ECO:0000313" key="2">
    <source>
        <dbReference type="EMBL" id="ELT95854.1"/>
    </source>
</evidence>
<evidence type="ECO:0000313" key="4">
    <source>
        <dbReference type="Proteomes" id="UP000014760"/>
    </source>
</evidence>
<dbReference type="Gene3D" id="3.40.50.10140">
    <property type="entry name" value="Toll/interleukin-1 receptor homology (TIR) domain"/>
    <property type="match status" value="1"/>
</dbReference>
<accession>R7TQE2</accession>
<feature type="region of interest" description="Disordered" evidence="1">
    <location>
        <begin position="1"/>
        <end position="38"/>
    </location>
</feature>
<feature type="compositionally biased region" description="Low complexity" evidence="1">
    <location>
        <begin position="11"/>
        <end position="24"/>
    </location>
</feature>
<name>R7TQE2_CAPTE</name>
<proteinExistence type="predicted"/>
<keyword evidence="4" id="KW-1185">Reference proteome</keyword>
<gene>
    <name evidence="2" type="ORF">CAPTEDRAFT_206648</name>
</gene>
<evidence type="ECO:0008006" key="5">
    <source>
        <dbReference type="Google" id="ProtNLM"/>
    </source>
</evidence>
<evidence type="ECO:0000256" key="1">
    <source>
        <dbReference type="SAM" id="MobiDB-lite"/>
    </source>
</evidence>
<protein>
    <recommendedName>
        <fullName evidence="5">TIR domain-containing protein</fullName>
    </recommendedName>
</protein>
<feature type="compositionally biased region" description="Basic and acidic residues" evidence="1">
    <location>
        <begin position="1"/>
        <end position="10"/>
    </location>
</feature>
<dbReference type="InterPro" id="IPR035897">
    <property type="entry name" value="Toll_tir_struct_dom_sf"/>
</dbReference>
<dbReference type="AlphaFoldDB" id="R7TQE2"/>
<dbReference type="EMBL" id="KB308985">
    <property type="protein sequence ID" value="ELT95854.1"/>
    <property type="molecule type" value="Genomic_DNA"/>
</dbReference>
<dbReference type="EMBL" id="AMQN01011628">
    <property type="status" value="NOT_ANNOTATED_CDS"/>
    <property type="molecule type" value="Genomic_DNA"/>
</dbReference>
<reference evidence="3" key="3">
    <citation type="submission" date="2015-06" db="UniProtKB">
        <authorList>
            <consortium name="EnsemblMetazoa"/>
        </authorList>
    </citation>
    <scope>IDENTIFICATION</scope>
</reference>
<reference evidence="4" key="1">
    <citation type="submission" date="2012-12" db="EMBL/GenBank/DDBJ databases">
        <authorList>
            <person name="Hellsten U."/>
            <person name="Grimwood J."/>
            <person name="Chapman J.A."/>
            <person name="Shapiro H."/>
            <person name="Aerts A."/>
            <person name="Otillar R.P."/>
            <person name="Terry A.Y."/>
            <person name="Boore J.L."/>
            <person name="Simakov O."/>
            <person name="Marletaz F."/>
            <person name="Cho S.-J."/>
            <person name="Edsinger-Gonzales E."/>
            <person name="Havlak P."/>
            <person name="Kuo D.-H."/>
            <person name="Larsson T."/>
            <person name="Lv J."/>
            <person name="Arendt D."/>
            <person name="Savage R."/>
            <person name="Osoegawa K."/>
            <person name="de Jong P."/>
            <person name="Lindberg D.R."/>
            <person name="Seaver E.C."/>
            <person name="Weisblat D.A."/>
            <person name="Putnam N.H."/>
            <person name="Grigoriev I.V."/>
            <person name="Rokhsar D.S."/>
        </authorList>
    </citation>
    <scope>NUCLEOTIDE SEQUENCE</scope>
    <source>
        <strain evidence="4">I ESC-2004</strain>
    </source>
</reference>
<sequence length="591" mass="68232">MAKKNKENKQAKAAATSTSPSSSTEENVTTQSLKGEMLSPMDDISNRLQEQREGLLSMHALMNVNYVLEDICEKYIKKEHSKIRDALQDKINNQPSEELRDLWRSSILDAIKDTHQYKKMSLKKNCDFEKIPTDPWQLAKACMMSGSQKCTSVQETDVSGLLAVFLNAKVFDIFGPEVMKAAKCVREARNDIIHTSKLKITEENRQKYMNKMIAFLKSIKAKISNSDLPLEGDLGLLQGEINNLVKLKKIKDFAELLTDENKKTEFQKFTDRELYLALQRSEADLNEKILKNSEEVEGIKKDQQNVREMRETFETFELFVRDELQKLHENVSDKRSIPSIINEEATKDVSHPPELTESHFDIALAFVEADEGAAKKVIEILEKFVCFGDNQSPKICPLNEYKISLNWIQSHPKFTNEALKRSTFLFIIITDNFLGDKWADQLIDDAVTTDKNRPNRLVPVFLSSRSDVKEDLPYGLRHLRGLEVERFFNEKAESIKNFHRKDFVQEDFCQDYLNSVSEMLAREVHEREEREEKQERKYREWKQNNEPMTQQIEEMPTVDESIAIPIPESDSCPPSTSVQIDSGEQQLTNEK</sequence>
<organism evidence="2">
    <name type="scientific">Capitella teleta</name>
    <name type="common">Polychaete worm</name>
    <dbReference type="NCBI Taxonomy" id="283909"/>
    <lineage>
        <taxon>Eukaryota</taxon>
        <taxon>Metazoa</taxon>
        <taxon>Spiralia</taxon>
        <taxon>Lophotrochozoa</taxon>
        <taxon>Annelida</taxon>
        <taxon>Polychaeta</taxon>
        <taxon>Sedentaria</taxon>
        <taxon>Scolecida</taxon>
        <taxon>Capitellidae</taxon>
        <taxon>Capitella</taxon>
    </lineage>
</organism>
<dbReference type="Pfam" id="PF15112">
    <property type="entry name" value="DUF4559"/>
    <property type="match status" value="1"/>
</dbReference>
<dbReference type="Proteomes" id="UP000014760">
    <property type="component" value="Unassembled WGS sequence"/>
</dbReference>
<dbReference type="HOGENOM" id="CLU_461710_0_0_1"/>
<feature type="compositionally biased region" description="Basic and acidic residues" evidence="1">
    <location>
        <begin position="525"/>
        <end position="543"/>
    </location>
</feature>
<dbReference type="EnsemblMetazoa" id="CapteT206648">
    <property type="protein sequence ID" value="CapteP206648"/>
    <property type="gene ID" value="CapteG206648"/>
</dbReference>
<evidence type="ECO:0000313" key="3">
    <source>
        <dbReference type="EnsemblMetazoa" id="CapteP206648"/>
    </source>
</evidence>
<dbReference type="OrthoDB" id="6162130at2759"/>
<reference evidence="2 4" key="2">
    <citation type="journal article" date="2013" name="Nature">
        <title>Insights into bilaterian evolution from three spiralian genomes.</title>
        <authorList>
            <person name="Simakov O."/>
            <person name="Marletaz F."/>
            <person name="Cho S.J."/>
            <person name="Edsinger-Gonzales E."/>
            <person name="Havlak P."/>
            <person name="Hellsten U."/>
            <person name="Kuo D.H."/>
            <person name="Larsson T."/>
            <person name="Lv J."/>
            <person name="Arendt D."/>
            <person name="Savage R."/>
            <person name="Osoegawa K."/>
            <person name="de Jong P."/>
            <person name="Grimwood J."/>
            <person name="Chapman J.A."/>
            <person name="Shapiro H."/>
            <person name="Aerts A."/>
            <person name="Otillar R.P."/>
            <person name="Terry A.Y."/>
            <person name="Boore J.L."/>
            <person name="Grigoriev I.V."/>
            <person name="Lindberg D.R."/>
            <person name="Seaver E.C."/>
            <person name="Weisblat D.A."/>
            <person name="Putnam N.H."/>
            <person name="Rokhsar D.S."/>
        </authorList>
    </citation>
    <scope>NUCLEOTIDE SEQUENCE</scope>
    <source>
        <strain evidence="2 4">I ESC-2004</strain>
    </source>
</reference>